<dbReference type="InterPro" id="IPR050109">
    <property type="entry name" value="HTH-type_TetR-like_transc_reg"/>
</dbReference>
<dbReference type="AlphaFoldDB" id="A0A840BR32"/>
<reference evidence="6 7" key="1">
    <citation type="submission" date="2020-08" db="EMBL/GenBank/DDBJ databases">
        <title>Genomic Encyclopedia of Type Strains, Phase IV (KMG-IV): sequencing the most valuable type-strain genomes for metagenomic binning, comparative biology and taxonomic classification.</title>
        <authorList>
            <person name="Goeker M."/>
        </authorList>
    </citation>
    <scope>NUCLEOTIDE SEQUENCE [LARGE SCALE GENOMIC DNA]</scope>
    <source>
        <strain evidence="6 7">DSM 106739</strain>
    </source>
</reference>
<dbReference type="InterPro" id="IPR039536">
    <property type="entry name" value="TetR_C_Proteobacteria"/>
</dbReference>
<dbReference type="PRINTS" id="PR00455">
    <property type="entry name" value="HTHTETR"/>
</dbReference>
<dbReference type="InterPro" id="IPR001647">
    <property type="entry name" value="HTH_TetR"/>
</dbReference>
<feature type="domain" description="HTH tetR-type" evidence="5">
    <location>
        <begin position="7"/>
        <end position="67"/>
    </location>
</feature>
<evidence type="ECO:0000259" key="5">
    <source>
        <dbReference type="PROSITE" id="PS50977"/>
    </source>
</evidence>
<proteinExistence type="predicted"/>
<dbReference type="EMBL" id="JACIET010000001">
    <property type="protein sequence ID" value="MBB4012867.1"/>
    <property type="molecule type" value="Genomic_DNA"/>
</dbReference>
<dbReference type="PROSITE" id="PS50977">
    <property type="entry name" value="HTH_TETR_2"/>
    <property type="match status" value="1"/>
</dbReference>
<evidence type="ECO:0000256" key="4">
    <source>
        <dbReference type="PROSITE-ProRule" id="PRU00335"/>
    </source>
</evidence>
<name>A0A840BR32_9RHOO</name>
<dbReference type="InterPro" id="IPR009057">
    <property type="entry name" value="Homeodomain-like_sf"/>
</dbReference>
<dbReference type="Proteomes" id="UP000561045">
    <property type="component" value="Unassembled WGS sequence"/>
</dbReference>
<keyword evidence="2 4" id="KW-0238">DNA-binding</keyword>
<dbReference type="PANTHER" id="PTHR30055">
    <property type="entry name" value="HTH-TYPE TRANSCRIPTIONAL REGULATOR RUTR"/>
    <property type="match status" value="1"/>
</dbReference>
<evidence type="ECO:0000313" key="6">
    <source>
        <dbReference type="EMBL" id="MBB4012867.1"/>
    </source>
</evidence>
<evidence type="ECO:0000256" key="1">
    <source>
        <dbReference type="ARBA" id="ARBA00023015"/>
    </source>
</evidence>
<dbReference type="Pfam" id="PF14246">
    <property type="entry name" value="TetR_C_7"/>
    <property type="match status" value="1"/>
</dbReference>
<accession>A0A840BR32</accession>
<keyword evidence="1" id="KW-0805">Transcription regulation</keyword>
<keyword evidence="7" id="KW-1185">Reference proteome</keyword>
<sequence length="208" mass="23319">MRQRRKQARPSELSAAALELFVEKGFAATRLDEIAGRAGVSKGTLYLYFDSKEALFTAVIRDGILPLIEAAEAQLSGMLDDPEGMLRAILFAWWDNVGATALGGIPKVMIAEAMNFPDVARFYHENVIQRGRRLVETALKTGIDQGRFRPINIEQTASLFFVPAMHVAVWRNSLAFCEVCQQDPREFLENFLEIFLRGLRATEKGIPE</sequence>
<dbReference type="SUPFAM" id="SSF46689">
    <property type="entry name" value="Homeodomain-like"/>
    <property type="match status" value="1"/>
</dbReference>
<dbReference type="Pfam" id="PF00440">
    <property type="entry name" value="TetR_N"/>
    <property type="match status" value="1"/>
</dbReference>
<dbReference type="RefSeq" id="WP_345478773.1">
    <property type="nucleotide sequence ID" value="NZ_BAABLE010000011.1"/>
</dbReference>
<evidence type="ECO:0000256" key="3">
    <source>
        <dbReference type="ARBA" id="ARBA00023163"/>
    </source>
</evidence>
<dbReference type="GO" id="GO:0003700">
    <property type="term" value="F:DNA-binding transcription factor activity"/>
    <property type="evidence" value="ECO:0007669"/>
    <property type="project" value="TreeGrafter"/>
</dbReference>
<dbReference type="InterPro" id="IPR036271">
    <property type="entry name" value="Tet_transcr_reg_TetR-rel_C_sf"/>
</dbReference>
<dbReference type="GO" id="GO:0000976">
    <property type="term" value="F:transcription cis-regulatory region binding"/>
    <property type="evidence" value="ECO:0007669"/>
    <property type="project" value="TreeGrafter"/>
</dbReference>
<evidence type="ECO:0000313" key="7">
    <source>
        <dbReference type="Proteomes" id="UP000561045"/>
    </source>
</evidence>
<organism evidence="6 7">
    <name type="scientific">Niveibacterium umoris</name>
    <dbReference type="NCBI Taxonomy" id="1193620"/>
    <lineage>
        <taxon>Bacteria</taxon>
        <taxon>Pseudomonadati</taxon>
        <taxon>Pseudomonadota</taxon>
        <taxon>Betaproteobacteria</taxon>
        <taxon>Rhodocyclales</taxon>
        <taxon>Rhodocyclaceae</taxon>
        <taxon>Niveibacterium</taxon>
    </lineage>
</organism>
<protein>
    <submittedName>
        <fullName evidence="6">AcrR family transcriptional regulator</fullName>
    </submittedName>
</protein>
<dbReference type="Gene3D" id="1.10.357.10">
    <property type="entry name" value="Tetracycline Repressor, domain 2"/>
    <property type="match status" value="1"/>
</dbReference>
<comment type="caution">
    <text evidence="6">The sequence shown here is derived from an EMBL/GenBank/DDBJ whole genome shotgun (WGS) entry which is preliminary data.</text>
</comment>
<keyword evidence="3" id="KW-0804">Transcription</keyword>
<dbReference type="FunFam" id="1.10.10.60:FF:000141">
    <property type="entry name" value="TetR family transcriptional regulator"/>
    <property type="match status" value="1"/>
</dbReference>
<dbReference type="SUPFAM" id="SSF48498">
    <property type="entry name" value="Tetracyclin repressor-like, C-terminal domain"/>
    <property type="match status" value="1"/>
</dbReference>
<evidence type="ECO:0000256" key="2">
    <source>
        <dbReference type="ARBA" id="ARBA00023125"/>
    </source>
</evidence>
<dbReference type="PANTHER" id="PTHR30055:SF234">
    <property type="entry name" value="HTH-TYPE TRANSCRIPTIONAL REGULATOR BETI"/>
    <property type="match status" value="1"/>
</dbReference>
<gene>
    <name evidence="6" type="ORF">GGR36_002175</name>
</gene>
<feature type="DNA-binding region" description="H-T-H motif" evidence="4">
    <location>
        <begin position="30"/>
        <end position="49"/>
    </location>
</feature>